<feature type="region of interest" description="Disordered" evidence="1">
    <location>
        <begin position="29"/>
        <end position="64"/>
    </location>
</feature>
<evidence type="ECO:0000313" key="3">
    <source>
        <dbReference type="EMBL" id="KCV69518.1"/>
    </source>
</evidence>
<reference evidence="3" key="1">
    <citation type="submission" date="2013-04" db="EMBL/GenBank/DDBJ databases">
        <title>The Genome Sequence of Fonticula alba ATCC 38817.</title>
        <authorList>
            <consortium name="The Broad Institute Genomics Platform"/>
            <person name="Russ C."/>
            <person name="Cuomo C."/>
            <person name="Burger G."/>
            <person name="Gray M.W."/>
            <person name="Holland P.W.H."/>
            <person name="King N."/>
            <person name="Lang F.B.F."/>
            <person name="Roger A.J."/>
            <person name="Ruiz-Trillo I."/>
            <person name="Brown M."/>
            <person name="Walker B."/>
            <person name="Young S."/>
            <person name="Zeng Q."/>
            <person name="Gargeya S."/>
            <person name="Fitzgerald M."/>
            <person name="Haas B."/>
            <person name="Abouelleil A."/>
            <person name="Allen A.W."/>
            <person name="Alvarado L."/>
            <person name="Arachchi H.M."/>
            <person name="Berlin A.M."/>
            <person name="Chapman S.B."/>
            <person name="Gainer-Dewar J."/>
            <person name="Goldberg J."/>
            <person name="Griggs A."/>
            <person name="Gujja S."/>
            <person name="Hansen M."/>
            <person name="Howarth C."/>
            <person name="Imamovic A."/>
            <person name="Ireland A."/>
            <person name="Larimer J."/>
            <person name="McCowan C."/>
            <person name="Murphy C."/>
            <person name="Pearson M."/>
            <person name="Poon T.W."/>
            <person name="Priest M."/>
            <person name="Roberts A."/>
            <person name="Saif S."/>
            <person name="Shea T."/>
            <person name="Sisk P."/>
            <person name="Sykes S."/>
            <person name="Wortman J."/>
            <person name="Nusbaum C."/>
            <person name="Birren B."/>
        </authorList>
    </citation>
    <scope>NUCLEOTIDE SEQUENCE [LARGE SCALE GENOMIC DNA]</scope>
    <source>
        <strain evidence="3">ATCC 38817</strain>
    </source>
</reference>
<dbReference type="STRING" id="691883.A0A058Z6J0"/>
<accession>A0A058Z6J0</accession>
<dbReference type="InterPro" id="IPR000326">
    <property type="entry name" value="PAP2/HPO"/>
</dbReference>
<dbReference type="RefSeq" id="XP_009496083.1">
    <property type="nucleotide sequence ID" value="XM_009497808.1"/>
</dbReference>
<dbReference type="AlphaFoldDB" id="A0A058Z6J0"/>
<dbReference type="CDD" id="cd01610">
    <property type="entry name" value="PAP2_like"/>
    <property type="match status" value="1"/>
</dbReference>
<dbReference type="GeneID" id="20528664"/>
<name>A0A058Z6J0_FONAL</name>
<sequence length="628" mass="66009">MGTLPRPALRRFLAPSQPCAEQASAGAGAAPCVPESLPRSPAGCEPLPGPARLADVQKPAPPPRPRAISPAPLVYGILCLVVILLSRFGWLAPLQTFGCAAGRRWREATAPFLPNSLLVALHRHTSTSVWIQLSFFLGLGYSHELGLSLYCFSVLGHVVKNFAKSFGRSPRSFWLCGSPLLAGASGIGALHCGSGYSLPSGHTMLSTMVTSYLGEYIAARYPAAGASASRKTRVSMAVPLWLDLLAERRWSMAFAHLGAWLLRGARIVIILNTLHLGTHTVLDIAAGLLFARFWTSAWPYIHQILFPTASKPREGAPLPGSRRWLLPMLALGGVCLLEVVEELTENQVSHPLERVLLHERNCSLLRGTGATRMANSSAFEKSALVLGVLLAVAASRPGGGLARGPSAADVQPQASRPRRLLSLGTVLLGALGVKLMRLVEWAVFAGMAAVMPLGRLCMPPIARLLLLILSMGPLLAGEGSGLAAVATRSTGICPRPTVISLVPTPAMSQVPPPDFGVGMLAAGAAAGAAAAAPVVAPEPAVAVVAAATTTTTSGKGPPSMGVELVEDVPSSVSMSRPLAVVTDHRALSLYATFALRPLLLVLLFPALQRTSMRILHSSSKTRRRLAGQ</sequence>
<dbReference type="Proteomes" id="UP000030693">
    <property type="component" value="Unassembled WGS sequence"/>
</dbReference>
<proteinExistence type="predicted"/>
<gene>
    <name evidence="3" type="ORF">H696_03939</name>
</gene>
<dbReference type="Gene3D" id="1.20.144.10">
    <property type="entry name" value="Phosphatidic acid phosphatase type 2/haloperoxidase"/>
    <property type="match status" value="1"/>
</dbReference>
<protein>
    <recommendedName>
        <fullName evidence="2">Phosphatidic acid phosphatase type 2/haloperoxidase domain-containing protein</fullName>
    </recommendedName>
</protein>
<dbReference type="Pfam" id="PF01569">
    <property type="entry name" value="PAP2"/>
    <property type="match status" value="1"/>
</dbReference>
<keyword evidence="4" id="KW-1185">Reference proteome</keyword>
<dbReference type="eggNOG" id="ENOG502SZSB">
    <property type="taxonomic scope" value="Eukaryota"/>
</dbReference>
<organism evidence="3">
    <name type="scientific">Fonticula alba</name>
    <name type="common">Slime mold</name>
    <dbReference type="NCBI Taxonomy" id="691883"/>
    <lineage>
        <taxon>Eukaryota</taxon>
        <taxon>Rotosphaerida</taxon>
        <taxon>Fonticulaceae</taxon>
        <taxon>Fonticula</taxon>
    </lineage>
</organism>
<feature type="domain" description="Phosphatidic acid phosphatase type 2/haloperoxidase" evidence="2">
    <location>
        <begin position="151"/>
        <end position="303"/>
    </location>
</feature>
<evidence type="ECO:0000313" key="4">
    <source>
        <dbReference type="Proteomes" id="UP000030693"/>
    </source>
</evidence>
<dbReference type="EMBL" id="KB932206">
    <property type="protein sequence ID" value="KCV69518.1"/>
    <property type="molecule type" value="Genomic_DNA"/>
</dbReference>
<evidence type="ECO:0000256" key="1">
    <source>
        <dbReference type="SAM" id="MobiDB-lite"/>
    </source>
</evidence>
<evidence type="ECO:0000259" key="2">
    <source>
        <dbReference type="Pfam" id="PF01569"/>
    </source>
</evidence>